<dbReference type="PROSITE" id="PS50110">
    <property type="entry name" value="RESPONSE_REGULATORY"/>
    <property type="match status" value="1"/>
</dbReference>
<dbReference type="InterPro" id="IPR052893">
    <property type="entry name" value="TCS_response_regulator"/>
</dbReference>
<dbReference type="Proteomes" id="UP000245880">
    <property type="component" value="Unassembled WGS sequence"/>
</dbReference>
<reference evidence="3 4" key="1">
    <citation type="submission" date="2018-03" db="EMBL/GenBank/DDBJ databases">
        <title>Genomic Encyclopedia of Archaeal and Bacterial Type Strains, Phase II (KMG-II): from individual species to whole genera.</title>
        <authorList>
            <person name="Goeker M."/>
        </authorList>
    </citation>
    <scope>NUCLEOTIDE SEQUENCE [LARGE SCALE GENOMIC DNA]</scope>
    <source>
        <strain evidence="3 4">DSM 100346</strain>
    </source>
</reference>
<accession>A0A316ALP1</accession>
<evidence type="ECO:0000313" key="4">
    <source>
        <dbReference type="Proteomes" id="UP000245880"/>
    </source>
</evidence>
<protein>
    <submittedName>
        <fullName evidence="3">Response regulator receiver domain-containing protein</fullName>
    </submittedName>
</protein>
<dbReference type="SUPFAM" id="SSF52172">
    <property type="entry name" value="CheY-like"/>
    <property type="match status" value="1"/>
</dbReference>
<dbReference type="AlphaFoldDB" id="A0A316ALP1"/>
<organism evidence="3 4">
    <name type="scientific">Dyadobacter jejuensis</name>
    <dbReference type="NCBI Taxonomy" id="1082580"/>
    <lineage>
        <taxon>Bacteria</taxon>
        <taxon>Pseudomonadati</taxon>
        <taxon>Bacteroidota</taxon>
        <taxon>Cytophagia</taxon>
        <taxon>Cytophagales</taxon>
        <taxon>Spirosomataceae</taxon>
        <taxon>Dyadobacter</taxon>
    </lineage>
</organism>
<evidence type="ECO:0000313" key="3">
    <source>
        <dbReference type="EMBL" id="PWJ58481.1"/>
    </source>
</evidence>
<dbReference type="GO" id="GO:0000160">
    <property type="term" value="P:phosphorelay signal transduction system"/>
    <property type="evidence" value="ECO:0007669"/>
    <property type="project" value="InterPro"/>
</dbReference>
<dbReference type="CDD" id="cd17557">
    <property type="entry name" value="REC_Rcp-like"/>
    <property type="match status" value="1"/>
</dbReference>
<feature type="domain" description="Response regulatory" evidence="2">
    <location>
        <begin position="5"/>
        <end position="127"/>
    </location>
</feature>
<keyword evidence="1" id="KW-0597">Phosphoprotein</keyword>
<dbReference type="OrthoDB" id="7631574at2"/>
<gene>
    <name evidence="3" type="ORF">CLV98_104341</name>
</gene>
<evidence type="ECO:0000259" key="2">
    <source>
        <dbReference type="PROSITE" id="PS50110"/>
    </source>
</evidence>
<feature type="modified residue" description="4-aspartylphosphate" evidence="1">
    <location>
        <position position="60"/>
    </location>
</feature>
<name>A0A316ALP1_9BACT</name>
<sequence>MNERQILMADDDADDRFLVQAALEDIQIKNPLVFFEDGENLLEYLLEIEPDQYPALLLLDLNMPKRDGREVLKLLRTKKVWDDIPIIIFSTSNAPDDIYSAYEFGANSYLVKPSSFEGLKSMLRAICKFWLAVHCQDESSKNA</sequence>
<dbReference type="InterPro" id="IPR011006">
    <property type="entry name" value="CheY-like_superfamily"/>
</dbReference>
<dbReference type="Gene3D" id="3.40.50.2300">
    <property type="match status" value="1"/>
</dbReference>
<dbReference type="PANTHER" id="PTHR44520:SF2">
    <property type="entry name" value="RESPONSE REGULATOR RCP1"/>
    <property type="match status" value="1"/>
</dbReference>
<dbReference type="InterPro" id="IPR001789">
    <property type="entry name" value="Sig_transdc_resp-reg_receiver"/>
</dbReference>
<dbReference type="EMBL" id="QGDT01000004">
    <property type="protein sequence ID" value="PWJ58481.1"/>
    <property type="molecule type" value="Genomic_DNA"/>
</dbReference>
<evidence type="ECO:0000256" key="1">
    <source>
        <dbReference type="PROSITE-ProRule" id="PRU00169"/>
    </source>
</evidence>
<dbReference type="RefSeq" id="WP_109674324.1">
    <property type="nucleotide sequence ID" value="NZ_QGDT01000004.1"/>
</dbReference>
<keyword evidence="4" id="KW-1185">Reference proteome</keyword>
<comment type="caution">
    <text evidence="3">The sequence shown here is derived from an EMBL/GenBank/DDBJ whole genome shotgun (WGS) entry which is preliminary data.</text>
</comment>
<dbReference type="Pfam" id="PF00072">
    <property type="entry name" value="Response_reg"/>
    <property type="match status" value="1"/>
</dbReference>
<proteinExistence type="predicted"/>
<dbReference type="PANTHER" id="PTHR44520">
    <property type="entry name" value="RESPONSE REGULATOR RCP1-RELATED"/>
    <property type="match status" value="1"/>
</dbReference>
<dbReference type="SMART" id="SM00448">
    <property type="entry name" value="REC"/>
    <property type="match status" value="1"/>
</dbReference>